<evidence type="ECO:0000313" key="1">
    <source>
        <dbReference type="EMBL" id="WAQ96800.1"/>
    </source>
</evidence>
<organism evidence="2 3">
    <name type="scientific">Mya arenaria</name>
    <name type="common">Soft-shell clam</name>
    <dbReference type="NCBI Taxonomy" id="6604"/>
    <lineage>
        <taxon>Eukaryota</taxon>
        <taxon>Metazoa</taxon>
        <taxon>Spiralia</taxon>
        <taxon>Lophotrochozoa</taxon>
        <taxon>Mollusca</taxon>
        <taxon>Bivalvia</taxon>
        <taxon>Autobranchia</taxon>
        <taxon>Heteroconchia</taxon>
        <taxon>Euheterodonta</taxon>
        <taxon>Imparidentia</taxon>
        <taxon>Neoheterodontei</taxon>
        <taxon>Myida</taxon>
        <taxon>Myoidea</taxon>
        <taxon>Myidae</taxon>
        <taxon>Mya</taxon>
    </lineage>
</organism>
<dbReference type="EMBL" id="CP111013">
    <property type="protein sequence ID" value="WAQ96800.1"/>
    <property type="molecule type" value="Genomic_DNA"/>
</dbReference>
<name>A0ABY7DIT4_MYAAR</name>
<gene>
    <name evidence="1" type="ORF">MAR_029490</name>
    <name evidence="2" type="ORF">MAR_029523</name>
</gene>
<dbReference type="EMBL" id="CP111013">
    <property type="protein sequence ID" value="WAQ96833.1"/>
    <property type="molecule type" value="Genomic_DNA"/>
</dbReference>
<sequence length="139" mass="15013">MDDPTVVNLANASAYLNNPETTAYEPYAYVNVPSGATGVLMVNFSKNTDMDVWVSRVMVRSDSNVSVSVHVLTDKTCTDPVDFAIAPTKIEHVTNSVNVNGYTVKGPVNVPLSTLTQDAPVFCGHRFSIEFSLELDAAL</sequence>
<evidence type="ECO:0000313" key="3">
    <source>
        <dbReference type="Proteomes" id="UP001164746"/>
    </source>
</evidence>
<feature type="non-terminal residue" evidence="2">
    <location>
        <position position="1"/>
    </location>
</feature>
<proteinExistence type="predicted"/>
<dbReference type="SUPFAM" id="SSF101596">
    <property type="entry name" value="Dextranase, N-terminal domain"/>
    <property type="match status" value="1"/>
</dbReference>
<evidence type="ECO:0000313" key="2">
    <source>
        <dbReference type="EMBL" id="WAQ96833.1"/>
    </source>
</evidence>
<dbReference type="InterPro" id="IPR035953">
    <property type="entry name" value="Dextranase_N-ter"/>
</dbReference>
<protein>
    <submittedName>
        <fullName evidence="2">Uncharacterized protein</fullName>
    </submittedName>
</protein>
<accession>A0ABY7DIT4</accession>
<keyword evidence="3" id="KW-1185">Reference proteome</keyword>
<reference evidence="2" key="1">
    <citation type="submission" date="2022-11" db="EMBL/GenBank/DDBJ databases">
        <title>Centuries of genome instability and evolution in soft-shell clam transmissible cancer (bioRxiv).</title>
        <authorList>
            <person name="Hart S.F.M."/>
            <person name="Yonemitsu M.A."/>
            <person name="Giersch R.M."/>
            <person name="Beal B.F."/>
            <person name="Arriagada G."/>
            <person name="Davis B.W."/>
            <person name="Ostrander E.A."/>
            <person name="Goff S.P."/>
            <person name="Metzger M.J."/>
        </authorList>
    </citation>
    <scope>NUCLEOTIDE SEQUENCE</scope>
    <source>
        <strain evidence="2">MELC-2E11</strain>
        <tissue evidence="2">Siphon/mantle</tissue>
    </source>
</reference>
<dbReference type="Proteomes" id="UP001164746">
    <property type="component" value="Chromosome 2"/>
</dbReference>